<dbReference type="Gene3D" id="3.40.640.10">
    <property type="entry name" value="Type I PLP-dependent aspartate aminotransferase-like (Major domain)"/>
    <property type="match status" value="1"/>
</dbReference>
<dbReference type="PANTHER" id="PTHR30244">
    <property type="entry name" value="TRANSAMINASE"/>
    <property type="match status" value="1"/>
</dbReference>
<dbReference type="Pfam" id="PF01041">
    <property type="entry name" value="DegT_DnrJ_EryC1"/>
    <property type="match status" value="1"/>
</dbReference>
<dbReference type="SUPFAM" id="SSF53383">
    <property type="entry name" value="PLP-dependent transferases"/>
    <property type="match status" value="1"/>
</dbReference>
<dbReference type="InterPro" id="IPR015424">
    <property type="entry name" value="PyrdxlP-dep_Trfase"/>
</dbReference>
<dbReference type="InterPro" id="IPR015422">
    <property type="entry name" value="PyrdxlP-dep_Trfase_small"/>
</dbReference>
<dbReference type="EMBL" id="JAMXLT020000011">
    <property type="protein sequence ID" value="MDW8548787.1"/>
    <property type="molecule type" value="Genomic_DNA"/>
</dbReference>
<organism evidence="3 4">
    <name type="scientific">Epilithonimonas ginsengisoli</name>
    <dbReference type="NCBI Taxonomy" id="1245592"/>
    <lineage>
        <taxon>Bacteria</taxon>
        <taxon>Pseudomonadati</taxon>
        <taxon>Bacteroidota</taxon>
        <taxon>Flavobacteriia</taxon>
        <taxon>Flavobacteriales</taxon>
        <taxon>Weeksellaceae</taxon>
        <taxon>Chryseobacterium group</taxon>
        <taxon>Epilithonimonas</taxon>
    </lineage>
</organism>
<dbReference type="PANTHER" id="PTHR30244:SF34">
    <property type="entry name" value="DTDP-4-AMINO-4,6-DIDEOXYGALACTOSE TRANSAMINASE"/>
    <property type="match status" value="1"/>
</dbReference>
<evidence type="ECO:0000256" key="2">
    <source>
        <dbReference type="RuleBase" id="RU004508"/>
    </source>
</evidence>
<dbReference type="Proteomes" id="UP001204439">
    <property type="component" value="Unassembled WGS sequence"/>
</dbReference>
<dbReference type="InterPro" id="IPR000653">
    <property type="entry name" value="DegT/StrS_aminotransferase"/>
</dbReference>
<keyword evidence="2" id="KW-0663">Pyridoxal phosphate</keyword>
<dbReference type="PIRSF" id="PIRSF000390">
    <property type="entry name" value="PLP_StrS"/>
    <property type="match status" value="1"/>
</dbReference>
<accession>A0ABU4JGH3</accession>
<comment type="similarity">
    <text evidence="1 2">Belongs to the DegT/DnrJ/EryC1 family.</text>
</comment>
<protein>
    <submittedName>
        <fullName evidence="3">Aminotransferase class I/II-fold pyridoxal phosphate-dependent enzyme</fullName>
    </submittedName>
</protein>
<dbReference type="GO" id="GO:0008483">
    <property type="term" value="F:transaminase activity"/>
    <property type="evidence" value="ECO:0007669"/>
    <property type="project" value="UniProtKB-KW"/>
</dbReference>
<evidence type="ECO:0000313" key="4">
    <source>
        <dbReference type="Proteomes" id="UP001204439"/>
    </source>
</evidence>
<dbReference type="CDD" id="cd00616">
    <property type="entry name" value="AHBA_syn"/>
    <property type="match status" value="1"/>
</dbReference>
<evidence type="ECO:0000313" key="3">
    <source>
        <dbReference type="EMBL" id="MDW8548787.1"/>
    </source>
</evidence>
<dbReference type="Gene3D" id="3.90.1150.10">
    <property type="entry name" value="Aspartate Aminotransferase, domain 1"/>
    <property type="match status" value="1"/>
</dbReference>
<proteinExistence type="inferred from homology"/>
<evidence type="ECO:0000256" key="1">
    <source>
        <dbReference type="ARBA" id="ARBA00037999"/>
    </source>
</evidence>
<dbReference type="InterPro" id="IPR015421">
    <property type="entry name" value="PyrdxlP-dep_Trfase_major"/>
</dbReference>
<keyword evidence="4" id="KW-1185">Reference proteome</keyword>
<gene>
    <name evidence="3" type="ORF">NG800_007680</name>
</gene>
<sequence>MEAKIWLSSPHMGGGEMGYIQEAFEHNWVAPLGKNVDEFEIAIQDYLQENKFAAALSSGTAALHLALIQLGIGYGDEVICQSFTFSATANPIKYLGATPVFVDSDKTNWNMSPEFLEIAIQDRVKNHKKPKAVIVVHLYGMPAMMDEILEICNRYEIPLVEDSAESLGSKYKGRRCGTFGEFALLSFNGNKIITTSGGGALVTNTKAQKEKTIFLSTQARDQAPHYQHSEVGYNYRLSNICAGIGRGQMEVLEERVSQRRANHDFYKELFSDIDAVEVFSEVNSDFYSNHWLTSITLHKDLTSRTTEELMSAFLDRNIETRPLWKPMHLQPVFKDCPYYGENVAEELFNQGLCLPSGSNLTNDDKKRIKDVIVNFQF</sequence>
<keyword evidence="3" id="KW-0808">Transferase</keyword>
<reference evidence="3 4" key="1">
    <citation type="submission" date="2023-11" db="EMBL/GenBank/DDBJ databases">
        <title>First isolation, identification, and characterization of non-pathogenic Epilithonimonas ginsengisoli isolated from diseased farmed rainbow trout (Oncorhynchus mykiss) in Chile.</title>
        <authorList>
            <person name="Miranda C.D."/>
            <person name="Irgang R."/>
            <person name="Concha C."/>
            <person name="Rojas R."/>
            <person name="Avendano R."/>
        </authorList>
    </citation>
    <scope>NUCLEOTIDE SEQUENCE [LARGE SCALE GENOMIC DNA]</scope>
    <source>
        <strain evidence="3 4">FP99</strain>
    </source>
</reference>
<name>A0ABU4JGH3_9FLAO</name>
<dbReference type="RefSeq" id="WP_086048030.1">
    <property type="nucleotide sequence ID" value="NZ_JAMXLT020000011.1"/>
</dbReference>
<comment type="caution">
    <text evidence="3">The sequence shown here is derived from an EMBL/GenBank/DDBJ whole genome shotgun (WGS) entry which is preliminary data.</text>
</comment>
<keyword evidence="3" id="KW-0032">Aminotransferase</keyword>